<keyword evidence="4" id="KW-0732">Signal</keyword>
<keyword evidence="5" id="KW-0472">Membrane</keyword>
<feature type="non-terminal residue" evidence="7">
    <location>
        <position position="1"/>
    </location>
</feature>
<dbReference type="AlphaFoldDB" id="A0A6S6TSR7"/>
<organism evidence="7">
    <name type="scientific">uncultured Sulfurovum sp</name>
    <dbReference type="NCBI Taxonomy" id="269237"/>
    <lineage>
        <taxon>Bacteria</taxon>
        <taxon>Pseudomonadati</taxon>
        <taxon>Campylobacterota</taxon>
        <taxon>Epsilonproteobacteria</taxon>
        <taxon>Campylobacterales</taxon>
        <taxon>Sulfurovaceae</taxon>
        <taxon>Sulfurovum</taxon>
        <taxon>environmental samples</taxon>
    </lineage>
</organism>
<accession>A0A6S6TSR7</accession>
<comment type="similarity">
    <text evidence="2">Belongs to the bacterial solute-binding protein 5 family.</text>
</comment>
<feature type="transmembrane region" description="Helical" evidence="5">
    <location>
        <begin position="334"/>
        <end position="353"/>
    </location>
</feature>
<evidence type="ECO:0000259" key="6">
    <source>
        <dbReference type="Pfam" id="PF00496"/>
    </source>
</evidence>
<evidence type="ECO:0000256" key="5">
    <source>
        <dbReference type="SAM" id="Phobius"/>
    </source>
</evidence>
<comment type="subcellular location">
    <subcellularLocation>
        <location evidence="1">Cell envelope</location>
    </subcellularLocation>
</comment>
<dbReference type="GO" id="GO:0015833">
    <property type="term" value="P:peptide transport"/>
    <property type="evidence" value="ECO:0007669"/>
    <property type="project" value="TreeGrafter"/>
</dbReference>
<gene>
    <name evidence="7" type="ORF">HELGO_WM50870</name>
</gene>
<dbReference type="GO" id="GO:1904680">
    <property type="term" value="F:peptide transmembrane transporter activity"/>
    <property type="evidence" value="ECO:0007669"/>
    <property type="project" value="TreeGrafter"/>
</dbReference>
<evidence type="ECO:0000256" key="1">
    <source>
        <dbReference type="ARBA" id="ARBA00004196"/>
    </source>
</evidence>
<evidence type="ECO:0000256" key="4">
    <source>
        <dbReference type="ARBA" id="ARBA00022729"/>
    </source>
</evidence>
<proteinExistence type="inferred from homology"/>
<feature type="domain" description="Solute-binding protein family 5" evidence="6">
    <location>
        <begin position="38"/>
        <end position="231"/>
    </location>
</feature>
<evidence type="ECO:0000313" key="7">
    <source>
        <dbReference type="EMBL" id="CAA6822365.1"/>
    </source>
</evidence>
<dbReference type="InterPro" id="IPR039424">
    <property type="entry name" value="SBP_5"/>
</dbReference>
<keyword evidence="5" id="KW-0812">Transmembrane</keyword>
<evidence type="ECO:0000256" key="3">
    <source>
        <dbReference type="ARBA" id="ARBA00022448"/>
    </source>
</evidence>
<keyword evidence="3" id="KW-0813">Transport</keyword>
<dbReference type="PANTHER" id="PTHR30290:SF10">
    <property type="entry name" value="PERIPLASMIC OLIGOPEPTIDE-BINDING PROTEIN-RELATED"/>
    <property type="match status" value="1"/>
</dbReference>
<reference evidence="7" key="1">
    <citation type="submission" date="2020-01" db="EMBL/GenBank/DDBJ databases">
        <authorList>
            <person name="Meier V. D."/>
            <person name="Meier V D."/>
        </authorList>
    </citation>
    <scope>NUCLEOTIDE SEQUENCE</scope>
    <source>
        <strain evidence="7">HLG_WM_MAG_02</strain>
    </source>
</reference>
<dbReference type="Pfam" id="PF00496">
    <property type="entry name" value="SBP_bac_5"/>
    <property type="match status" value="1"/>
</dbReference>
<dbReference type="Gene3D" id="3.40.190.10">
    <property type="entry name" value="Periplasmic binding protein-like II"/>
    <property type="match status" value="1"/>
</dbReference>
<dbReference type="GO" id="GO:0030313">
    <property type="term" value="C:cell envelope"/>
    <property type="evidence" value="ECO:0007669"/>
    <property type="project" value="UniProtKB-SubCell"/>
</dbReference>
<dbReference type="EMBL" id="CACVAZ010000151">
    <property type="protein sequence ID" value="CAA6822365.1"/>
    <property type="molecule type" value="Genomic_DNA"/>
</dbReference>
<dbReference type="SUPFAM" id="SSF53850">
    <property type="entry name" value="Periplasmic binding protein-like II"/>
    <property type="match status" value="1"/>
</dbReference>
<sequence length="368" mass="41767">KFLQGYYDASGISSEAFDKAVNVSLAGEMGLSEEMAQRGISLKGSIEPSIFYLAFNMLDPIVGGYGEKAKKLRQAISIAQNEEEYISIFANERGLPAQSPIPPSIFGHVDGEKGTNLFVYDWVKGKRVRKSLSIAKQLLAEAGYPNGISKETGKALVLNYDTTASGPDDRSLMDWRRKQFSKLGIQLVIRGTDYNRFQDKVRLGKAQIFSWGWNADYPDPENFLFLLYGANSAVSTNGAGVNSANYNNPKFNKLFDEIKTMKNTELRLEKIKKMIALVQEDAPWVWGMHPKRLLLHHEWFQNIYPNAMSDDTLKYKRIDAKLRTEKQEAWNQPVTLPLILFFLIPLLMAYPLYRAYQKRQKAVIKGDK</sequence>
<dbReference type="InterPro" id="IPR000914">
    <property type="entry name" value="SBP_5_dom"/>
</dbReference>
<keyword evidence="5" id="KW-1133">Transmembrane helix</keyword>
<name>A0A6S6TSR7_9BACT</name>
<evidence type="ECO:0000256" key="2">
    <source>
        <dbReference type="ARBA" id="ARBA00005695"/>
    </source>
</evidence>
<dbReference type="PANTHER" id="PTHR30290">
    <property type="entry name" value="PERIPLASMIC BINDING COMPONENT OF ABC TRANSPORTER"/>
    <property type="match status" value="1"/>
</dbReference>
<protein>
    <submittedName>
        <fullName evidence="7">Dipeptide-binding ABC transporter, periplasmic substrate-binding component (TC 3.A.1.5.2)</fullName>
    </submittedName>
</protein>
<dbReference type="Gene3D" id="3.10.105.10">
    <property type="entry name" value="Dipeptide-binding Protein, Domain 3"/>
    <property type="match status" value="1"/>
</dbReference>